<keyword evidence="9" id="KW-1185">Reference proteome</keyword>
<comment type="caution">
    <text evidence="8">The sequence shown here is derived from an EMBL/GenBank/DDBJ whole genome shotgun (WGS) entry which is preliminary data.</text>
</comment>
<feature type="domain" description="Histidine kinase" evidence="7">
    <location>
        <begin position="94"/>
        <end position="353"/>
    </location>
</feature>
<dbReference type="Pfam" id="PF02518">
    <property type="entry name" value="HATPase_c"/>
    <property type="match status" value="1"/>
</dbReference>
<evidence type="ECO:0000256" key="4">
    <source>
        <dbReference type="ARBA" id="ARBA00022777"/>
    </source>
</evidence>
<evidence type="ECO:0000313" key="9">
    <source>
        <dbReference type="Proteomes" id="UP001384579"/>
    </source>
</evidence>
<dbReference type="EC" id="2.7.13.3" evidence="2"/>
<dbReference type="Proteomes" id="UP001384579">
    <property type="component" value="Unassembled WGS sequence"/>
</dbReference>
<protein>
    <recommendedName>
        <fullName evidence="2">histidine kinase</fullName>
        <ecNumber evidence="2">2.7.13.3</ecNumber>
    </recommendedName>
</protein>
<dbReference type="Gene3D" id="1.10.287.130">
    <property type="match status" value="1"/>
</dbReference>
<dbReference type="CDD" id="cd00082">
    <property type="entry name" value="HisKA"/>
    <property type="match status" value="1"/>
</dbReference>
<evidence type="ECO:0000313" key="8">
    <source>
        <dbReference type="EMBL" id="MEK0183327.1"/>
    </source>
</evidence>
<evidence type="ECO:0000256" key="5">
    <source>
        <dbReference type="ARBA" id="ARBA00023012"/>
    </source>
</evidence>
<sequence>LTKKLQAQNEQMQQEIADRQLAQVSLRQLAEQLEKRVAERTAELSDTNDRLKQEVKERQQVQENLQKSLLELQQAQTLLIQNEKMSALGQMVAGIAHEINNPVNFICGNLNYVRDYTQDLLSVLNLYQKHYPDPAVEIETKADAVDLQFIKKDLIKMLDSMQVGGDRIRDLIFSMRYFSRQEGLEMKQINLHESIDSTLMILKNRLKFKPNRPTIEVIKNYSPHVVTVECFGGEINQVFMNILANAIDGIEEFSIQGNTDDIKPNPYLIQISTELSKYNTVTIKISDSGVGISEEVRGKIFDPFFTTKPIGKGTGIGLSISWHIVVDKHGGMLRCTSIPGKGTEFAIDLPIQQQVREMAASGSQPAGC</sequence>
<dbReference type="Gene3D" id="3.30.565.10">
    <property type="entry name" value="Histidine kinase-like ATPase, C-terminal domain"/>
    <property type="match status" value="1"/>
</dbReference>
<feature type="coiled-coil region" evidence="6">
    <location>
        <begin position="2"/>
        <end position="78"/>
    </location>
</feature>
<evidence type="ECO:0000256" key="1">
    <source>
        <dbReference type="ARBA" id="ARBA00000085"/>
    </source>
</evidence>
<dbReference type="PROSITE" id="PS50109">
    <property type="entry name" value="HIS_KIN"/>
    <property type="match status" value="1"/>
</dbReference>
<dbReference type="InterPro" id="IPR003661">
    <property type="entry name" value="HisK_dim/P_dom"/>
</dbReference>
<dbReference type="PANTHER" id="PTHR43065">
    <property type="entry name" value="SENSOR HISTIDINE KINASE"/>
    <property type="match status" value="1"/>
</dbReference>
<dbReference type="InterPro" id="IPR004358">
    <property type="entry name" value="Sig_transdc_His_kin-like_C"/>
</dbReference>
<keyword evidence="4" id="KW-0418">Kinase</keyword>
<keyword evidence="8" id="KW-0067">ATP-binding</keyword>
<dbReference type="SMART" id="SM00387">
    <property type="entry name" value="HATPase_c"/>
    <property type="match status" value="1"/>
</dbReference>
<evidence type="ECO:0000256" key="3">
    <source>
        <dbReference type="ARBA" id="ARBA00022553"/>
    </source>
</evidence>
<feature type="non-terminal residue" evidence="8">
    <location>
        <position position="1"/>
    </location>
</feature>
<dbReference type="SUPFAM" id="SSF55874">
    <property type="entry name" value="ATPase domain of HSP90 chaperone/DNA topoisomerase II/histidine kinase"/>
    <property type="match status" value="1"/>
</dbReference>
<dbReference type="GO" id="GO:0005524">
    <property type="term" value="F:ATP binding"/>
    <property type="evidence" value="ECO:0007669"/>
    <property type="project" value="UniProtKB-KW"/>
</dbReference>
<reference evidence="8 9" key="1">
    <citation type="journal article" date="2020" name="Harmful Algae">
        <title>Molecular and morphological characterization of a novel dihydroanatoxin-a producing Microcoleus species (cyanobacteria) from the Russian River, California, USA.</title>
        <authorList>
            <person name="Conklin K.Y."/>
            <person name="Stancheva R."/>
            <person name="Otten T.G."/>
            <person name="Fadness R."/>
            <person name="Boyer G.L."/>
            <person name="Read B."/>
            <person name="Zhang X."/>
            <person name="Sheath R.G."/>
        </authorList>
    </citation>
    <scope>NUCLEOTIDE SEQUENCE [LARGE SCALE GENOMIC DNA]</scope>
    <source>
        <strain evidence="8 9">PTRS2</strain>
    </source>
</reference>
<dbReference type="PANTHER" id="PTHR43065:SF50">
    <property type="entry name" value="HISTIDINE KINASE"/>
    <property type="match status" value="1"/>
</dbReference>
<keyword evidence="3" id="KW-0597">Phosphoprotein</keyword>
<proteinExistence type="predicted"/>
<dbReference type="InterPro" id="IPR036890">
    <property type="entry name" value="HATPase_C_sf"/>
</dbReference>
<gene>
    <name evidence="8" type="ORF">WMG39_00520</name>
</gene>
<evidence type="ECO:0000259" key="7">
    <source>
        <dbReference type="PROSITE" id="PS50109"/>
    </source>
</evidence>
<dbReference type="InterPro" id="IPR005467">
    <property type="entry name" value="His_kinase_dom"/>
</dbReference>
<keyword evidence="4" id="KW-0808">Transferase</keyword>
<evidence type="ECO:0000256" key="2">
    <source>
        <dbReference type="ARBA" id="ARBA00012438"/>
    </source>
</evidence>
<organism evidence="8 9">
    <name type="scientific">Microcoleus anatoxicus PTRS2</name>
    <dbReference type="NCBI Taxonomy" id="2705321"/>
    <lineage>
        <taxon>Bacteria</taxon>
        <taxon>Bacillati</taxon>
        <taxon>Cyanobacteriota</taxon>
        <taxon>Cyanophyceae</taxon>
        <taxon>Oscillatoriophycideae</taxon>
        <taxon>Oscillatoriales</taxon>
        <taxon>Microcoleaceae</taxon>
        <taxon>Microcoleus</taxon>
        <taxon>Microcoleus anatoxicus</taxon>
    </lineage>
</organism>
<dbReference type="RefSeq" id="WP_340541188.1">
    <property type="nucleotide sequence ID" value="NZ_JBBLXS010000004.1"/>
</dbReference>
<accession>A0ABU8YG33</accession>
<dbReference type="SUPFAM" id="SSF47384">
    <property type="entry name" value="Homodimeric domain of signal transducing histidine kinase"/>
    <property type="match status" value="1"/>
</dbReference>
<dbReference type="EMBL" id="JBBLXS010000004">
    <property type="protein sequence ID" value="MEK0183327.1"/>
    <property type="molecule type" value="Genomic_DNA"/>
</dbReference>
<dbReference type="InterPro" id="IPR036097">
    <property type="entry name" value="HisK_dim/P_sf"/>
</dbReference>
<dbReference type="InterPro" id="IPR003594">
    <property type="entry name" value="HATPase_dom"/>
</dbReference>
<keyword evidence="5" id="KW-0902">Two-component regulatory system</keyword>
<name>A0ABU8YG33_9CYAN</name>
<dbReference type="PRINTS" id="PR00344">
    <property type="entry name" value="BCTRLSENSOR"/>
</dbReference>
<comment type="catalytic activity">
    <reaction evidence="1">
        <text>ATP + protein L-histidine = ADP + protein N-phospho-L-histidine.</text>
        <dbReference type="EC" id="2.7.13.3"/>
    </reaction>
</comment>
<keyword evidence="8" id="KW-0547">Nucleotide-binding</keyword>
<keyword evidence="6" id="KW-0175">Coiled coil</keyword>
<evidence type="ECO:0000256" key="6">
    <source>
        <dbReference type="SAM" id="Coils"/>
    </source>
</evidence>